<feature type="transmembrane region" description="Helical" evidence="1">
    <location>
        <begin position="100"/>
        <end position="116"/>
    </location>
</feature>
<organism evidence="2 3">
    <name type="scientific">Steroidobacter flavus</name>
    <dbReference type="NCBI Taxonomy" id="1842136"/>
    <lineage>
        <taxon>Bacteria</taxon>
        <taxon>Pseudomonadati</taxon>
        <taxon>Pseudomonadota</taxon>
        <taxon>Gammaproteobacteria</taxon>
        <taxon>Steroidobacterales</taxon>
        <taxon>Steroidobacteraceae</taxon>
        <taxon>Steroidobacter</taxon>
    </lineage>
</organism>
<keyword evidence="1" id="KW-0812">Transmembrane</keyword>
<evidence type="ECO:0000313" key="2">
    <source>
        <dbReference type="EMBL" id="MFC4310596.1"/>
    </source>
</evidence>
<keyword evidence="3" id="KW-1185">Reference proteome</keyword>
<feature type="transmembrane region" description="Helical" evidence="1">
    <location>
        <begin position="65"/>
        <end position="88"/>
    </location>
</feature>
<protein>
    <submittedName>
        <fullName evidence="2">Ketosynthase</fullName>
    </submittedName>
</protein>
<dbReference type="EMBL" id="JBHSDU010000003">
    <property type="protein sequence ID" value="MFC4310596.1"/>
    <property type="molecule type" value="Genomic_DNA"/>
</dbReference>
<comment type="caution">
    <text evidence="2">The sequence shown here is derived from an EMBL/GenBank/DDBJ whole genome shotgun (WGS) entry which is preliminary data.</text>
</comment>
<feature type="transmembrane region" description="Helical" evidence="1">
    <location>
        <begin position="224"/>
        <end position="247"/>
    </location>
</feature>
<keyword evidence="1" id="KW-1133">Transmembrane helix</keyword>
<dbReference type="Proteomes" id="UP001595904">
    <property type="component" value="Unassembled WGS sequence"/>
</dbReference>
<evidence type="ECO:0000256" key="1">
    <source>
        <dbReference type="SAM" id="Phobius"/>
    </source>
</evidence>
<reference evidence="3" key="1">
    <citation type="journal article" date="2019" name="Int. J. Syst. Evol. Microbiol.">
        <title>The Global Catalogue of Microorganisms (GCM) 10K type strain sequencing project: providing services to taxonomists for standard genome sequencing and annotation.</title>
        <authorList>
            <consortium name="The Broad Institute Genomics Platform"/>
            <consortium name="The Broad Institute Genome Sequencing Center for Infectious Disease"/>
            <person name="Wu L."/>
            <person name="Ma J."/>
        </authorList>
    </citation>
    <scope>NUCLEOTIDE SEQUENCE [LARGE SCALE GENOMIC DNA]</scope>
    <source>
        <strain evidence="3">CGMCC 1.10759</strain>
    </source>
</reference>
<dbReference type="RefSeq" id="WP_380598205.1">
    <property type="nucleotide sequence ID" value="NZ_JBHSDU010000003.1"/>
</dbReference>
<feature type="transmembrane region" description="Helical" evidence="1">
    <location>
        <begin position="184"/>
        <end position="204"/>
    </location>
</feature>
<sequence>MSALGNTRMLRACECSAPSNHATPPGCQQFTLLRLNETDDAHRMAVDSRVFTAIGRALLVLAYPLVAHFGVISNSVTLIAIALGLLIVLPMVPALGRRSVAAWLALPPVVAGLWWLSRSTHATLPLYIAPVLVPGFMAGVFGSTLLAGQVPLIEQLVRIMEAGPGGIGEPEPAVLEYARKLTQAWTAFFVTLSATNLVLGLLAEPGGMLLAGGVTPPVTVPEEWWSLFANLIGYLLVAAFFLIEYAYRSHRFPRQPYRNMLDFFLKVLAAMPRLVSNVADPRR</sequence>
<feature type="transmembrane region" description="Helical" evidence="1">
    <location>
        <begin position="128"/>
        <end position="148"/>
    </location>
</feature>
<gene>
    <name evidence="2" type="ORF">ACFPN2_16005</name>
</gene>
<keyword evidence="1" id="KW-0472">Membrane</keyword>
<accession>A0ABV8ST33</accession>
<proteinExistence type="predicted"/>
<name>A0ABV8ST33_9GAMM</name>
<evidence type="ECO:0000313" key="3">
    <source>
        <dbReference type="Proteomes" id="UP001595904"/>
    </source>
</evidence>